<gene>
    <name evidence="1" type="ORF">B4098_0763</name>
</gene>
<dbReference type="Proteomes" id="UP000075288">
    <property type="component" value="Unassembled WGS sequence"/>
</dbReference>
<protein>
    <submittedName>
        <fullName evidence="1">Uncharacterized protein</fullName>
    </submittedName>
</protein>
<organism evidence="1 2">
    <name type="scientific">Heyndrickxia coagulans</name>
    <name type="common">Weizmannia coagulans</name>
    <dbReference type="NCBI Taxonomy" id="1398"/>
    <lineage>
        <taxon>Bacteria</taxon>
        <taxon>Bacillati</taxon>
        <taxon>Bacillota</taxon>
        <taxon>Bacilli</taxon>
        <taxon>Bacillales</taxon>
        <taxon>Bacillaceae</taxon>
        <taxon>Heyndrickxia</taxon>
    </lineage>
</organism>
<dbReference type="AlphaFoldDB" id="A0A150JTG7"/>
<comment type="caution">
    <text evidence="1">The sequence shown here is derived from an EMBL/GenBank/DDBJ whole genome shotgun (WGS) entry which is preliminary data.</text>
</comment>
<evidence type="ECO:0000313" key="1">
    <source>
        <dbReference type="EMBL" id="KYC60600.1"/>
    </source>
</evidence>
<reference evidence="1 2" key="1">
    <citation type="submission" date="2016-01" db="EMBL/GenBank/DDBJ databases">
        <title>Genome Sequences of Twelve Sporeforming Bacillus Species Isolated from Foods.</title>
        <authorList>
            <person name="Berendsen E.M."/>
            <person name="Wells-Bennik M.H."/>
            <person name="Krawcyk A.O."/>
            <person name="De Jong A."/>
            <person name="Holsappel S."/>
            <person name="Eijlander R.T."/>
            <person name="Kuipers O.P."/>
        </authorList>
    </citation>
    <scope>NUCLEOTIDE SEQUENCE [LARGE SCALE GENOMIC DNA]</scope>
    <source>
        <strain evidence="1 2">B4098</strain>
    </source>
</reference>
<name>A0A150JTG7_HEYCO</name>
<dbReference type="EMBL" id="LQYG01000090">
    <property type="protein sequence ID" value="KYC60600.1"/>
    <property type="molecule type" value="Genomic_DNA"/>
</dbReference>
<sequence length="45" mass="5370">MHDIFETSTMEKFLIYNIYKLSMKSNALWRFWTFGKIPFPASAHA</sequence>
<accession>A0A150JTG7</accession>
<proteinExistence type="predicted"/>
<evidence type="ECO:0000313" key="2">
    <source>
        <dbReference type="Proteomes" id="UP000075288"/>
    </source>
</evidence>